<evidence type="ECO:0000313" key="2">
    <source>
        <dbReference type="Proteomes" id="UP000800200"/>
    </source>
</evidence>
<protein>
    <submittedName>
        <fullName evidence="1">Uncharacterized protein</fullName>
    </submittedName>
</protein>
<dbReference type="AlphaFoldDB" id="A0A6A6E812"/>
<reference evidence="1" key="1">
    <citation type="journal article" date="2020" name="Stud. Mycol.">
        <title>101 Dothideomycetes genomes: a test case for predicting lifestyles and emergence of pathogens.</title>
        <authorList>
            <person name="Haridas S."/>
            <person name="Albert R."/>
            <person name="Binder M."/>
            <person name="Bloem J."/>
            <person name="Labutti K."/>
            <person name="Salamov A."/>
            <person name="Andreopoulos B."/>
            <person name="Baker S."/>
            <person name="Barry K."/>
            <person name="Bills G."/>
            <person name="Bluhm B."/>
            <person name="Cannon C."/>
            <person name="Castanera R."/>
            <person name="Culley D."/>
            <person name="Daum C."/>
            <person name="Ezra D."/>
            <person name="Gonzalez J."/>
            <person name="Henrissat B."/>
            <person name="Kuo A."/>
            <person name="Liang C."/>
            <person name="Lipzen A."/>
            <person name="Lutzoni F."/>
            <person name="Magnuson J."/>
            <person name="Mondo S."/>
            <person name="Nolan M."/>
            <person name="Ohm R."/>
            <person name="Pangilinan J."/>
            <person name="Park H.-J."/>
            <person name="Ramirez L."/>
            <person name="Alfaro M."/>
            <person name="Sun H."/>
            <person name="Tritt A."/>
            <person name="Yoshinaga Y."/>
            <person name="Zwiers L.-H."/>
            <person name="Turgeon B."/>
            <person name="Goodwin S."/>
            <person name="Spatafora J."/>
            <person name="Crous P."/>
            <person name="Grigoriev I."/>
        </authorList>
    </citation>
    <scope>NUCLEOTIDE SEQUENCE</scope>
    <source>
        <strain evidence="1">CBS 207.26</strain>
    </source>
</reference>
<dbReference type="Proteomes" id="UP000800200">
    <property type="component" value="Unassembled WGS sequence"/>
</dbReference>
<accession>A0A6A6E812</accession>
<dbReference type="EMBL" id="ML994627">
    <property type="protein sequence ID" value="KAF2187273.1"/>
    <property type="molecule type" value="Genomic_DNA"/>
</dbReference>
<name>A0A6A6E812_9PEZI</name>
<sequence>MTRHDPMILVPGSWNSGALPLRHNISPSIPLLLLLASSFSYITVPCHRSLAKQKRGGPGWNISCILHINARLCFFVP</sequence>
<gene>
    <name evidence="1" type="ORF">K469DRAFT_704954</name>
</gene>
<keyword evidence="2" id="KW-1185">Reference proteome</keyword>
<evidence type="ECO:0000313" key="1">
    <source>
        <dbReference type="EMBL" id="KAF2187273.1"/>
    </source>
</evidence>
<proteinExistence type="predicted"/>
<organism evidence="1 2">
    <name type="scientific">Zopfia rhizophila CBS 207.26</name>
    <dbReference type="NCBI Taxonomy" id="1314779"/>
    <lineage>
        <taxon>Eukaryota</taxon>
        <taxon>Fungi</taxon>
        <taxon>Dikarya</taxon>
        <taxon>Ascomycota</taxon>
        <taxon>Pezizomycotina</taxon>
        <taxon>Dothideomycetes</taxon>
        <taxon>Dothideomycetes incertae sedis</taxon>
        <taxon>Zopfiaceae</taxon>
        <taxon>Zopfia</taxon>
    </lineage>
</organism>